<dbReference type="InterPro" id="IPR002938">
    <property type="entry name" value="FAD-bd"/>
</dbReference>
<dbReference type="Proteomes" id="UP000637383">
    <property type="component" value="Unassembled WGS sequence"/>
</dbReference>
<name>A0ABR8KEU6_9NOSO</name>
<dbReference type="InterPro" id="IPR036188">
    <property type="entry name" value="FAD/NAD-bd_sf"/>
</dbReference>
<dbReference type="PRINTS" id="PR00420">
    <property type="entry name" value="RNGMNOXGNASE"/>
</dbReference>
<evidence type="ECO:0000259" key="1">
    <source>
        <dbReference type="Pfam" id="PF01494"/>
    </source>
</evidence>
<dbReference type="Pfam" id="PF01494">
    <property type="entry name" value="FAD_binding_3"/>
    <property type="match status" value="1"/>
</dbReference>
<dbReference type="PANTHER" id="PTHR46496:SF4">
    <property type="entry name" value="ZEAXANTHIN EPOXIDASE"/>
    <property type="match status" value="1"/>
</dbReference>
<dbReference type="Gene3D" id="3.50.50.60">
    <property type="entry name" value="FAD/NAD(P)-binding domain"/>
    <property type="match status" value="1"/>
</dbReference>
<accession>A0ABR8KEU6</accession>
<keyword evidence="2" id="KW-0503">Monooxygenase</keyword>
<evidence type="ECO:0000313" key="2">
    <source>
        <dbReference type="EMBL" id="MBD2738092.1"/>
    </source>
</evidence>
<comment type="caution">
    <text evidence="2">The sequence shown here is derived from an EMBL/GenBank/DDBJ whole genome shotgun (WGS) entry which is preliminary data.</text>
</comment>
<evidence type="ECO:0000313" key="3">
    <source>
        <dbReference type="Proteomes" id="UP000637383"/>
    </source>
</evidence>
<feature type="domain" description="FAD-binding" evidence="1">
    <location>
        <begin position="16"/>
        <end position="348"/>
    </location>
</feature>
<keyword evidence="3" id="KW-1185">Reference proteome</keyword>
<reference evidence="2 3" key="1">
    <citation type="journal article" date="2020" name="ISME J.">
        <title>Comparative genomics reveals insights into cyanobacterial evolution and habitat adaptation.</title>
        <authorList>
            <person name="Chen M.Y."/>
            <person name="Teng W.K."/>
            <person name="Zhao L."/>
            <person name="Hu C.X."/>
            <person name="Zhou Y.K."/>
            <person name="Han B.P."/>
            <person name="Song L.R."/>
            <person name="Shu W.S."/>
        </authorList>
    </citation>
    <scope>NUCLEOTIDE SEQUENCE [LARGE SCALE GENOMIC DNA]</scope>
    <source>
        <strain evidence="2 3">FACHB-159</strain>
    </source>
</reference>
<dbReference type="EMBL" id="JACJTU010000042">
    <property type="protein sequence ID" value="MBD2738092.1"/>
    <property type="molecule type" value="Genomic_DNA"/>
</dbReference>
<organism evidence="2 3">
    <name type="scientific">Nostoc paludosum FACHB-159</name>
    <dbReference type="NCBI Taxonomy" id="2692908"/>
    <lineage>
        <taxon>Bacteria</taxon>
        <taxon>Bacillati</taxon>
        <taxon>Cyanobacteriota</taxon>
        <taxon>Cyanophyceae</taxon>
        <taxon>Nostocales</taxon>
        <taxon>Nostocaceae</taxon>
        <taxon>Nostoc</taxon>
    </lineage>
</organism>
<keyword evidence="2" id="KW-0560">Oxidoreductase</keyword>
<dbReference type="GO" id="GO:0004497">
    <property type="term" value="F:monooxygenase activity"/>
    <property type="evidence" value="ECO:0007669"/>
    <property type="project" value="UniProtKB-KW"/>
</dbReference>
<proteinExistence type="predicted"/>
<sequence>MNKIPTQKLSKPIVEKVAIVGAGPGGLTTAIALQSQGIDVQIYEKAQEFRPAGTGLGLAPNGLNSLDAIAPGIVETLKSSGCQVIHTVLKNIKGETIRTSQTKYLEQYGQPLLTVWWYHLQQVLASKLPSDIIHLNHHCIGFDQDDNGVKIHFDGQKSVDADLLIGADGVNSVVRETLFAEGKPNYIGSMCWRAVIKYHHELFNDYELIFVIGNKQFMYIVNVGGGYTSWISRKFLPDYSLSQNADEVKSRILQELADWDESFRAVVEATPSEQILEGPICDRPPLTHWSQGRVTLLGDAAHPMAPAMSQGANTTFEDAYELAQCFSHSATLEEALSNYEQSRIDRTKIIQARSAWGEMRYYDHTFTSPSQTPQRQMTLNDDFHKWVYSYKPTVAS</sequence>
<dbReference type="PANTHER" id="PTHR46496">
    <property type="match status" value="1"/>
</dbReference>
<dbReference type="RefSeq" id="WP_190958649.1">
    <property type="nucleotide sequence ID" value="NZ_JACJTU010000042.1"/>
</dbReference>
<gene>
    <name evidence="2" type="ORF">H6H03_30105</name>
</gene>
<dbReference type="SUPFAM" id="SSF51905">
    <property type="entry name" value="FAD/NAD(P)-binding domain"/>
    <property type="match status" value="1"/>
</dbReference>
<protein>
    <submittedName>
        <fullName evidence="2">FAD-dependent monooxygenase</fullName>
    </submittedName>
</protein>